<dbReference type="Gene3D" id="2.40.50.100">
    <property type="match status" value="1"/>
</dbReference>
<dbReference type="EMBL" id="JACJPW010000002">
    <property type="protein sequence ID" value="MBD2179826.1"/>
    <property type="molecule type" value="Genomic_DNA"/>
</dbReference>
<comment type="cofactor">
    <cofactor evidence="1">
        <name>Zn(2+)</name>
        <dbReference type="ChEBI" id="CHEBI:29105"/>
    </cofactor>
</comment>
<dbReference type="PANTHER" id="PTHR37326:SF1">
    <property type="entry name" value="BLL3975 PROTEIN"/>
    <property type="match status" value="1"/>
</dbReference>
<keyword evidence="7" id="KW-1185">Reference proteome</keyword>
<evidence type="ECO:0000313" key="7">
    <source>
        <dbReference type="Proteomes" id="UP000641646"/>
    </source>
</evidence>
<dbReference type="GO" id="GO:0046872">
    <property type="term" value="F:metal ion binding"/>
    <property type="evidence" value="ECO:0007669"/>
    <property type="project" value="UniProtKB-KW"/>
</dbReference>
<dbReference type="Pfam" id="PF24827">
    <property type="entry name" value="AstE_AspA_cat"/>
    <property type="match status" value="1"/>
</dbReference>
<dbReference type="Gene3D" id="3.40.630.10">
    <property type="entry name" value="Zn peptidases"/>
    <property type="match status" value="1"/>
</dbReference>
<organism evidence="6 7">
    <name type="scientific">Aerosakkonema funiforme FACHB-1375</name>
    <dbReference type="NCBI Taxonomy" id="2949571"/>
    <lineage>
        <taxon>Bacteria</taxon>
        <taxon>Bacillati</taxon>
        <taxon>Cyanobacteriota</taxon>
        <taxon>Cyanophyceae</taxon>
        <taxon>Oscillatoriophycideae</taxon>
        <taxon>Aerosakkonematales</taxon>
        <taxon>Aerosakkonemataceae</taxon>
        <taxon>Aerosakkonema</taxon>
    </lineage>
</organism>
<proteinExistence type="predicted"/>
<dbReference type="GO" id="GO:0016788">
    <property type="term" value="F:hydrolase activity, acting on ester bonds"/>
    <property type="evidence" value="ECO:0007669"/>
    <property type="project" value="InterPro"/>
</dbReference>
<keyword evidence="4" id="KW-0862">Zinc</keyword>
<keyword evidence="2" id="KW-0479">Metal-binding</keyword>
<evidence type="ECO:0000256" key="3">
    <source>
        <dbReference type="ARBA" id="ARBA00022801"/>
    </source>
</evidence>
<sequence>MIPIISTIPLLQLASGDRLHLQVYQFLGAQPGKKAYLQANLHGAEIVGNAVIHQLIEFLMTLDRTDIAGEILLVPVCNPLSTNQRTHYFSTGRYNIYDGKDWNRIFWDYEKECQDLETFAQSQLSFDEATIRQNYLNRIKLSFEEQLKKIDSPSSVPYDKLYRYHLQSLCLDADYVIDIHSSSNQGIDYIYGFKGREESAKAFLLDYEIWLNQYDGDAFDEAFLKPWLALEDTLAEMGKPIKFDLESWTLELGGGMQMNPESVAKGVLGIKNYLAQKGILNIAGFPLPETASHQIVFTRKTQQKKYYSPAGGVIQERVALGTSVKVGERLYQIISFNKKGELPTLIDVNAEKGGIIFDLSTNHSVNQSEYVLTVLEMDTHIETPVPE</sequence>
<dbReference type="AlphaFoldDB" id="A0A926ZGH7"/>
<dbReference type="InterPro" id="IPR053138">
    <property type="entry name" value="N-alpha-Ac-DABA_deacetylase"/>
</dbReference>
<dbReference type="RefSeq" id="WP_190461406.1">
    <property type="nucleotide sequence ID" value="NZ_JACJPW010000002.1"/>
</dbReference>
<dbReference type="SUPFAM" id="SSF53187">
    <property type="entry name" value="Zn-dependent exopeptidases"/>
    <property type="match status" value="1"/>
</dbReference>
<evidence type="ECO:0000256" key="4">
    <source>
        <dbReference type="ARBA" id="ARBA00022833"/>
    </source>
</evidence>
<dbReference type="Proteomes" id="UP000641646">
    <property type="component" value="Unassembled WGS sequence"/>
</dbReference>
<reference evidence="6" key="1">
    <citation type="journal article" date="2015" name="ISME J.">
        <title>Draft Genome Sequence of Streptomyces incarnatus NRRL8089, which Produces the Nucleoside Antibiotic Sinefungin.</title>
        <authorList>
            <person name="Oshima K."/>
            <person name="Hattori M."/>
            <person name="Shimizu H."/>
            <person name="Fukuda K."/>
            <person name="Nemoto M."/>
            <person name="Inagaki K."/>
            <person name="Tamura T."/>
        </authorList>
    </citation>
    <scope>NUCLEOTIDE SEQUENCE</scope>
    <source>
        <strain evidence="6">FACHB-1375</strain>
    </source>
</reference>
<evidence type="ECO:0000313" key="6">
    <source>
        <dbReference type="EMBL" id="MBD2179826.1"/>
    </source>
</evidence>
<reference evidence="6" key="2">
    <citation type="submission" date="2020-08" db="EMBL/GenBank/DDBJ databases">
        <authorList>
            <person name="Chen M."/>
            <person name="Teng W."/>
            <person name="Zhao L."/>
            <person name="Hu C."/>
            <person name="Zhou Y."/>
            <person name="Han B."/>
            <person name="Song L."/>
            <person name="Shu W."/>
        </authorList>
    </citation>
    <scope>NUCLEOTIDE SEQUENCE</scope>
    <source>
        <strain evidence="6">FACHB-1375</strain>
    </source>
</reference>
<comment type="caution">
    <text evidence="6">The sequence shown here is derived from an EMBL/GenBank/DDBJ whole genome shotgun (WGS) entry which is preliminary data.</text>
</comment>
<name>A0A926ZGH7_9CYAN</name>
<evidence type="ECO:0000256" key="1">
    <source>
        <dbReference type="ARBA" id="ARBA00001947"/>
    </source>
</evidence>
<accession>A0A926ZGH7</accession>
<feature type="domain" description="Succinylglutamate desuccinylase/Aspartoacylase catalytic" evidence="5">
    <location>
        <begin position="31"/>
        <end position="123"/>
    </location>
</feature>
<gene>
    <name evidence="6" type="ORF">H6G03_01650</name>
</gene>
<evidence type="ECO:0000259" key="5">
    <source>
        <dbReference type="Pfam" id="PF24827"/>
    </source>
</evidence>
<protein>
    <submittedName>
        <fullName evidence="6">Succinylglutamate desuccinylase/aspartoacylase family protein</fullName>
    </submittedName>
</protein>
<keyword evidence="3" id="KW-0378">Hydrolase</keyword>
<dbReference type="PANTHER" id="PTHR37326">
    <property type="entry name" value="BLL3975 PROTEIN"/>
    <property type="match status" value="1"/>
</dbReference>
<evidence type="ECO:0000256" key="2">
    <source>
        <dbReference type="ARBA" id="ARBA00022723"/>
    </source>
</evidence>
<dbReference type="InterPro" id="IPR055438">
    <property type="entry name" value="AstE_AspA_cat"/>
</dbReference>